<protein>
    <submittedName>
        <fullName evidence="2">Uncharacterized protein</fullName>
    </submittedName>
</protein>
<dbReference type="Proteomes" id="UP001457282">
    <property type="component" value="Unassembled WGS sequence"/>
</dbReference>
<evidence type="ECO:0000313" key="3">
    <source>
        <dbReference type="Proteomes" id="UP001457282"/>
    </source>
</evidence>
<dbReference type="AlphaFoldDB" id="A0AAW1VZ22"/>
<sequence length="190" mass="20829">MAPYTRASTSRSIALRMKALQMKRACKTVPITAAVQNANTRKQAPISPKKSPKKLETKIGEGKSNLADSATPKKPELKCKGKKAKLKQSVTVKSKASKSNSKSKKQSKSSKSMPSDEDEEDEDATGGLKLLKRGMAEIGVEIVKETAKKFLDLGDDENMGREEKVKETDGEKNMVPILEKINKRMHAKEG</sequence>
<keyword evidence="3" id="KW-1185">Reference proteome</keyword>
<comment type="caution">
    <text evidence="2">The sequence shown here is derived from an EMBL/GenBank/DDBJ whole genome shotgun (WGS) entry which is preliminary data.</text>
</comment>
<evidence type="ECO:0000313" key="2">
    <source>
        <dbReference type="EMBL" id="KAK9912356.1"/>
    </source>
</evidence>
<feature type="region of interest" description="Disordered" evidence="1">
    <location>
        <begin position="34"/>
        <end position="128"/>
    </location>
</feature>
<proteinExistence type="predicted"/>
<organism evidence="2 3">
    <name type="scientific">Rubus argutus</name>
    <name type="common">Southern blackberry</name>
    <dbReference type="NCBI Taxonomy" id="59490"/>
    <lineage>
        <taxon>Eukaryota</taxon>
        <taxon>Viridiplantae</taxon>
        <taxon>Streptophyta</taxon>
        <taxon>Embryophyta</taxon>
        <taxon>Tracheophyta</taxon>
        <taxon>Spermatophyta</taxon>
        <taxon>Magnoliopsida</taxon>
        <taxon>eudicotyledons</taxon>
        <taxon>Gunneridae</taxon>
        <taxon>Pentapetalae</taxon>
        <taxon>rosids</taxon>
        <taxon>fabids</taxon>
        <taxon>Rosales</taxon>
        <taxon>Rosaceae</taxon>
        <taxon>Rosoideae</taxon>
        <taxon>Rosoideae incertae sedis</taxon>
        <taxon>Rubus</taxon>
    </lineage>
</organism>
<reference evidence="2 3" key="1">
    <citation type="journal article" date="2023" name="G3 (Bethesda)">
        <title>A chromosome-length genome assembly and annotation of blackberry (Rubus argutus, cv. 'Hillquist').</title>
        <authorList>
            <person name="Bruna T."/>
            <person name="Aryal R."/>
            <person name="Dudchenko O."/>
            <person name="Sargent D.J."/>
            <person name="Mead D."/>
            <person name="Buti M."/>
            <person name="Cavallini A."/>
            <person name="Hytonen T."/>
            <person name="Andres J."/>
            <person name="Pham M."/>
            <person name="Weisz D."/>
            <person name="Mascagni F."/>
            <person name="Usai G."/>
            <person name="Natali L."/>
            <person name="Bassil N."/>
            <person name="Fernandez G.E."/>
            <person name="Lomsadze A."/>
            <person name="Armour M."/>
            <person name="Olukolu B."/>
            <person name="Poorten T."/>
            <person name="Britton C."/>
            <person name="Davik J."/>
            <person name="Ashrafi H."/>
            <person name="Aiden E.L."/>
            <person name="Borodovsky M."/>
            <person name="Worthington M."/>
        </authorList>
    </citation>
    <scope>NUCLEOTIDE SEQUENCE [LARGE SCALE GENOMIC DNA]</scope>
    <source>
        <strain evidence="2">PI 553951</strain>
    </source>
</reference>
<accession>A0AAW1VZ22</accession>
<name>A0AAW1VZ22_RUBAR</name>
<evidence type="ECO:0000256" key="1">
    <source>
        <dbReference type="SAM" id="MobiDB-lite"/>
    </source>
</evidence>
<feature type="compositionally biased region" description="Acidic residues" evidence="1">
    <location>
        <begin position="115"/>
        <end position="124"/>
    </location>
</feature>
<dbReference type="EMBL" id="JBEDUW010000007">
    <property type="protein sequence ID" value="KAK9912356.1"/>
    <property type="molecule type" value="Genomic_DNA"/>
</dbReference>
<gene>
    <name evidence="2" type="ORF">M0R45_036223</name>
</gene>
<feature type="compositionally biased region" description="Low complexity" evidence="1">
    <location>
        <begin position="87"/>
        <end position="100"/>
    </location>
</feature>